<dbReference type="EMBL" id="CAJVPY010007569">
    <property type="protein sequence ID" value="CAG8682619.1"/>
    <property type="molecule type" value="Genomic_DNA"/>
</dbReference>
<gene>
    <name evidence="1" type="ORF">DERYTH_LOCUS11901</name>
</gene>
<organism evidence="1 2">
    <name type="scientific">Dentiscutata erythropus</name>
    <dbReference type="NCBI Taxonomy" id="1348616"/>
    <lineage>
        <taxon>Eukaryota</taxon>
        <taxon>Fungi</taxon>
        <taxon>Fungi incertae sedis</taxon>
        <taxon>Mucoromycota</taxon>
        <taxon>Glomeromycotina</taxon>
        <taxon>Glomeromycetes</taxon>
        <taxon>Diversisporales</taxon>
        <taxon>Gigasporaceae</taxon>
        <taxon>Dentiscutata</taxon>
    </lineage>
</organism>
<protein>
    <submittedName>
        <fullName evidence="1">13160_t:CDS:1</fullName>
    </submittedName>
</protein>
<keyword evidence="2" id="KW-1185">Reference proteome</keyword>
<dbReference type="Proteomes" id="UP000789405">
    <property type="component" value="Unassembled WGS sequence"/>
</dbReference>
<reference evidence="1" key="1">
    <citation type="submission" date="2021-06" db="EMBL/GenBank/DDBJ databases">
        <authorList>
            <person name="Kallberg Y."/>
            <person name="Tangrot J."/>
            <person name="Rosling A."/>
        </authorList>
    </citation>
    <scope>NUCLEOTIDE SEQUENCE</scope>
    <source>
        <strain evidence="1">MA453B</strain>
    </source>
</reference>
<name>A0A9N9EP10_9GLOM</name>
<sequence length="78" mass="9493">MFKFNPVEHKINICKEIEKIYYFKHSENVDEDDKEISLLESFNYYLKKDQINDKSLDIDDLKITKYLNEIIELRNTLC</sequence>
<evidence type="ECO:0000313" key="2">
    <source>
        <dbReference type="Proteomes" id="UP000789405"/>
    </source>
</evidence>
<feature type="non-terminal residue" evidence="1">
    <location>
        <position position="78"/>
    </location>
</feature>
<proteinExistence type="predicted"/>
<comment type="caution">
    <text evidence="1">The sequence shown here is derived from an EMBL/GenBank/DDBJ whole genome shotgun (WGS) entry which is preliminary data.</text>
</comment>
<evidence type="ECO:0000313" key="1">
    <source>
        <dbReference type="EMBL" id="CAG8682619.1"/>
    </source>
</evidence>
<accession>A0A9N9EP10</accession>
<dbReference type="AlphaFoldDB" id="A0A9N9EP10"/>